<protein>
    <submittedName>
        <fullName evidence="1">Uncharacterized protein</fullName>
    </submittedName>
</protein>
<proteinExistence type="predicted"/>
<sequence>MFFEVEILLVVVAPWGSKLSIDEVIQSDTTVQQDASWYGKVPFAIVLTSTIGDFTYVVHWLHRELCETRLFYVTRQDDSRRRAVRCPGLEESILNVVPDRPEYKSCCSSSKC</sequence>
<keyword evidence="2" id="KW-1185">Reference proteome</keyword>
<gene>
    <name evidence="1" type="ORF">TNCV_1330801</name>
</gene>
<dbReference type="EMBL" id="BMAU01021035">
    <property type="protein sequence ID" value="GFX87548.1"/>
    <property type="molecule type" value="Genomic_DNA"/>
</dbReference>
<organism evidence="1 2">
    <name type="scientific">Trichonephila clavipes</name>
    <name type="common">Golden silk orbweaver</name>
    <name type="synonym">Nephila clavipes</name>
    <dbReference type="NCBI Taxonomy" id="2585209"/>
    <lineage>
        <taxon>Eukaryota</taxon>
        <taxon>Metazoa</taxon>
        <taxon>Ecdysozoa</taxon>
        <taxon>Arthropoda</taxon>
        <taxon>Chelicerata</taxon>
        <taxon>Arachnida</taxon>
        <taxon>Araneae</taxon>
        <taxon>Araneomorphae</taxon>
        <taxon>Entelegynae</taxon>
        <taxon>Araneoidea</taxon>
        <taxon>Nephilidae</taxon>
        <taxon>Trichonephila</taxon>
    </lineage>
</organism>
<accession>A0A8X6R368</accession>
<dbReference type="AlphaFoldDB" id="A0A8X6R368"/>
<name>A0A8X6R368_TRICX</name>
<comment type="caution">
    <text evidence="1">The sequence shown here is derived from an EMBL/GenBank/DDBJ whole genome shotgun (WGS) entry which is preliminary data.</text>
</comment>
<evidence type="ECO:0000313" key="2">
    <source>
        <dbReference type="Proteomes" id="UP000887159"/>
    </source>
</evidence>
<dbReference type="Proteomes" id="UP000887159">
    <property type="component" value="Unassembled WGS sequence"/>
</dbReference>
<evidence type="ECO:0000313" key="1">
    <source>
        <dbReference type="EMBL" id="GFX87548.1"/>
    </source>
</evidence>
<reference evidence="1" key="1">
    <citation type="submission" date="2020-08" db="EMBL/GenBank/DDBJ databases">
        <title>Multicomponent nature underlies the extraordinary mechanical properties of spider dragline silk.</title>
        <authorList>
            <person name="Kono N."/>
            <person name="Nakamura H."/>
            <person name="Mori M."/>
            <person name="Yoshida Y."/>
            <person name="Ohtoshi R."/>
            <person name="Malay A.D."/>
            <person name="Moran D.A.P."/>
            <person name="Tomita M."/>
            <person name="Numata K."/>
            <person name="Arakawa K."/>
        </authorList>
    </citation>
    <scope>NUCLEOTIDE SEQUENCE</scope>
</reference>